<sequence>MLRPNFHNNKMASTSTLQIEAAQSVTPLKIIEPRQVRQVRVTEPIKPGILNGRHHIVLYYNKLSDEDSGWILAGWIKESLSTALLEQPILAGRIRRKKDDDNGLVIVANDSGIRLIETRIAMTLFEFLKLKHEKVDVEAELVFWKDIDEQNPEFSPLFYVQVTNFQCGGYSIGISCSLLLADLFIMDKFLNKWANIHRNIVSKNDLSEKPIFYTPNLSKSGSSLIPQLISSTPCKNGGQSMIFNITDSGNLCMELALLCVQEAEQKLGVKMGSDFSLFTKESSDVIKVENWSRIEHDKQPLAKLECEITSANWNDCGVYDVAFCEGNKPASISNWIDSISDGLVLAISSSKDGIYYGKVIVTLPNGKVH</sequence>
<proteinExistence type="inferred from homology"/>
<keyword evidence="2 4" id="KW-0808">Transferase</keyword>
<accession>A0AAD7L890</accession>
<dbReference type="PANTHER" id="PTHR31623">
    <property type="entry name" value="F21J9.9"/>
    <property type="match status" value="1"/>
</dbReference>
<dbReference type="InterPro" id="IPR023213">
    <property type="entry name" value="CAT-like_dom_sf"/>
</dbReference>
<evidence type="ECO:0000256" key="1">
    <source>
        <dbReference type="ARBA" id="ARBA00009861"/>
    </source>
</evidence>
<reference evidence="4" key="1">
    <citation type="journal article" date="2023" name="Science">
        <title>Elucidation of the pathway for biosynthesis of saponin adjuvants from the soapbark tree.</title>
        <authorList>
            <person name="Reed J."/>
            <person name="Orme A."/>
            <person name="El-Demerdash A."/>
            <person name="Owen C."/>
            <person name="Martin L.B.B."/>
            <person name="Misra R.C."/>
            <person name="Kikuchi S."/>
            <person name="Rejzek M."/>
            <person name="Martin A.C."/>
            <person name="Harkess A."/>
            <person name="Leebens-Mack J."/>
            <person name="Louveau T."/>
            <person name="Stephenson M.J."/>
            <person name="Osbourn A."/>
        </authorList>
    </citation>
    <scope>NUCLEOTIDE SEQUENCE</scope>
    <source>
        <strain evidence="4">S10</strain>
    </source>
</reference>
<dbReference type="Pfam" id="PF02458">
    <property type="entry name" value="Transferase"/>
    <property type="match status" value="1"/>
</dbReference>
<organism evidence="4 5">
    <name type="scientific">Quillaja saponaria</name>
    <name type="common">Soap bark tree</name>
    <dbReference type="NCBI Taxonomy" id="32244"/>
    <lineage>
        <taxon>Eukaryota</taxon>
        <taxon>Viridiplantae</taxon>
        <taxon>Streptophyta</taxon>
        <taxon>Embryophyta</taxon>
        <taxon>Tracheophyta</taxon>
        <taxon>Spermatophyta</taxon>
        <taxon>Magnoliopsida</taxon>
        <taxon>eudicotyledons</taxon>
        <taxon>Gunneridae</taxon>
        <taxon>Pentapetalae</taxon>
        <taxon>rosids</taxon>
        <taxon>fabids</taxon>
        <taxon>Fabales</taxon>
        <taxon>Quillajaceae</taxon>
        <taxon>Quillaja</taxon>
    </lineage>
</organism>
<evidence type="ECO:0000313" key="4">
    <source>
        <dbReference type="EMBL" id="KAJ7952570.1"/>
    </source>
</evidence>
<keyword evidence="3" id="KW-0012">Acyltransferase</keyword>
<evidence type="ECO:0000256" key="2">
    <source>
        <dbReference type="ARBA" id="ARBA00022679"/>
    </source>
</evidence>
<dbReference type="PANTHER" id="PTHR31623:SF17">
    <property type="entry name" value="F21J9.9"/>
    <property type="match status" value="1"/>
</dbReference>
<dbReference type="GO" id="GO:0016746">
    <property type="term" value="F:acyltransferase activity"/>
    <property type="evidence" value="ECO:0007669"/>
    <property type="project" value="UniProtKB-KW"/>
</dbReference>
<dbReference type="Gene3D" id="3.30.559.10">
    <property type="entry name" value="Chloramphenicol acetyltransferase-like domain"/>
    <property type="match status" value="1"/>
</dbReference>
<dbReference type="KEGG" id="qsa:O6P43_024398"/>
<evidence type="ECO:0000313" key="5">
    <source>
        <dbReference type="Proteomes" id="UP001163823"/>
    </source>
</evidence>
<protein>
    <submittedName>
        <fullName evidence="4">Transferase</fullName>
    </submittedName>
</protein>
<comment type="caution">
    <text evidence="4">The sequence shown here is derived from an EMBL/GenBank/DDBJ whole genome shotgun (WGS) entry which is preliminary data.</text>
</comment>
<dbReference type="EMBL" id="JARAOO010000010">
    <property type="protein sequence ID" value="KAJ7952570.1"/>
    <property type="molecule type" value="Genomic_DNA"/>
</dbReference>
<dbReference type="Proteomes" id="UP001163823">
    <property type="component" value="Chromosome 10"/>
</dbReference>
<comment type="similarity">
    <text evidence="1">Belongs to the plant acyltransferase family.</text>
</comment>
<evidence type="ECO:0000256" key="3">
    <source>
        <dbReference type="ARBA" id="ARBA00023315"/>
    </source>
</evidence>
<dbReference type="AlphaFoldDB" id="A0AAD7L890"/>
<keyword evidence="5" id="KW-1185">Reference proteome</keyword>
<name>A0AAD7L890_QUISA</name>
<gene>
    <name evidence="4" type="ORF">O6P43_024398</name>
</gene>